<keyword evidence="1" id="KW-1133">Transmembrane helix</keyword>
<organism evidence="2 3">
    <name type="scientific">Deinococcus xianganensis</name>
    <dbReference type="NCBI Taxonomy" id="1507289"/>
    <lineage>
        <taxon>Bacteria</taxon>
        <taxon>Thermotogati</taxon>
        <taxon>Deinococcota</taxon>
        <taxon>Deinococci</taxon>
        <taxon>Deinococcales</taxon>
        <taxon>Deinococcaceae</taxon>
        <taxon>Deinococcus</taxon>
    </lineage>
</organism>
<dbReference type="RefSeq" id="WP_160977501.1">
    <property type="nucleotide sequence ID" value="NZ_WVHK01000013.1"/>
</dbReference>
<reference evidence="2 3" key="1">
    <citation type="submission" date="2019-11" db="EMBL/GenBank/DDBJ databases">
        <title>Genome sequence of Deinococcus xianganensis Y35, AI-2 producing algicidal bacterium, isolated from lake water.</title>
        <authorList>
            <person name="Li Y."/>
        </authorList>
    </citation>
    <scope>NUCLEOTIDE SEQUENCE [LARGE SCALE GENOMIC DNA]</scope>
    <source>
        <strain evidence="2 3">Y35</strain>
    </source>
</reference>
<keyword evidence="1" id="KW-0472">Membrane</keyword>
<protein>
    <submittedName>
        <fullName evidence="2">Uncharacterized protein</fullName>
    </submittedName>
</protein>
<name>A0A6I4YFB0_9DEIO</name>
<keyword evidence="1" id="KW-0812">Transmembrane</keyword>
<dbReference type="Proteomes" id="UP000430519">
    <property type="component" value="Unassembled WGS sequence"/>
</dbReference>
<evidence type="ECO:0000313" key="3">
    <source>
        <dbReference type="Proteomes" id="UP000430519"/>
    </source>
</evidence>
<evidence type="ECO:0000256" key="1">
    <source>
        <dbReference type="SAM" id="Phobius"/>
    </source>
</evidence>
<feature type="transmembrane region" description="Helical" evidence="1">
    <location>
        <begin position="20"/>
        <end position="41"/>
    </location>
</feature>
<dbReference type="EMBL" id="WVHK01000013">
    <property type="protein sequence ID" value="MXV19090.1"/>
    <property type="molecule type" value="Genomic_DNA"/>
</dbReference>
<proteinExistence type="predicted"/>
<keyword evidence="3" id="KW-1185">Reference proteome</keyword>
<sequence length="71" mass="7660">MLSVRIPPGSPEARYRRAGLMIVMTCLLFTTVVTLLSLMVVKDAAFITWRARRGPASVPGTGWAAGAARRS</sequence>
<accession>A0A6I4YFB0</accession>
<dbReference type="AlphaFoldDB" id="A0A6I4YFB0"/>
<gene>
    <name evidence="2" type="ORF">GLX28_05475</name>
</gene>
<comment type="caution">
    <text evidence="2">The sequence shown here is derived from an EMBL/GenBank/DDBJ whole genome shotgun (WGS) entry which is preliminary data.</text>
</comment>
<evidence type="ECO:0000313" key="2">
    <source>
        <dbReference type="EMBL" id="MXV19090.1"/>
    </source>
</evidence>